<evidence type="ECO:0000313" key="3">
    <source>
        <dbReference type="Proteomes" id="UP001152888"/>
    </source>
</evidence>
<dbReference type="Proteomes" id="UP001152888">
    <property type="component" value="Unassembled WGS sequence"/>
</dbReference>
<dbReference type="EMBL" id="CAKOFQ010006851">
    <property type="protein sequence ID" value="CAH1976764.1"/>
    <property type="molecule type" value="Genomic_DNA"/>
</dbReference>
<keyword evidence="1" id="KW-0732">Signal</keyword>
<proteinExistence type="predicted"/>
<accession>A0A9P0P9P0</accession>
<evidence type="ECO:0000313" key="2">
    <source>
        <dbReference type="EMBL" id="CAH1976764.1"/>
    </source>
</evidence>
<sequence length="71" mass="8429">MTFSHFHVKMFLKNVLAFCATTSQNRLLRRERNPSPQISIRKQKTTTPYCMKSHHLLLAYRTHFSVTFKDS</sequence>
<comment type="caution">
    <text evidence="2">The sequence shown here is derived from an EMBL/GenBank/DDBJ whole genome shotgun (WGS) entry which is preliminary data.</text>
</comment>
<gene>
    <name evidence="2" type="ORF">ACAOBT_LOCUS12311</name>
</gene>
<name>A0A9P0P9P0_ACAOB</name>
<feature type="signal peptide" evidence="1">
    <location>
        <begin position="1"/>
        <end position="17"/>
    </location>
</feature>
<dbReference type="OrthoDB" id="5951731at2759"/>
<protein>
    <submittedName>
        <fullName evidence="2">Uncharacterized protein</fullName>
    </submittedName>
</protein>
<reference evidence="2" key="1">
    <citation type="submission" date="2022-03" db="EMBL/GenBank/DDBJ databases">
        <authorList>
            <person name="Sayadi A."/>
        </authorList>
    </citation>
    <scope>NUCLEOTIDE SEQUENCE</scope>
</reference>
<dbReference type="AlphaFoldDB" id="A0A9P0P9P0"/>
<feature type="chain" id="PRO_5040308386" evidence="1">
    <location>
        <begin position="18"/>
        <end position="71"/>
    </location>
</feature>
<keyword evidence="3" id="KW-1185">Reference proteome</keyword>
<organism evidence="2 3">
    <name type="scientific">Acanthoscelides obtectus</name>
    <name type="common">Bean weevil</name>
    <name type="synonym">Bruchus obtectus</name>
    <dbReference type="NCBI Taxonomy" id="200917"/>
    <lineage>
        <taxon>Eukaryota</taxon>
        <taxon>Metazoa</taxon>
        <taxon>Ecdysozoa</taxon>
        <taxon>Arthropoda</taxon>
        <taxon>Hexapoda</taxon>
        <taxon>Insecta</taxon>
        <taxon>Pterygota</taxon>
        <taxon>Neoptera</taxon>
        <taxon>Endopterygota</taxon>
        <taxon>Coleoptera</taxon>
        <taxon>Polyphaga</taxon>
        <taxon>Cucujiformia</taxon>
        <taxon>Chrysomeloidea</taxon>
        <taxon>Chrysomelidae</taxon>
        <taxon>Bruchinae</taxon>
        <taxon>Bruchini</taxon>
        <taxon>Acanthoscelides</taxon>
    </lineage>
</organism>
<evidence type="ECO:0000256" key="1">
    <source>
        <dbReference type="SAM" id="SignalP"/>
    </source>
</evidence>